<feature type="domain" description="Aromatic amino acid beta-eliminating lyase/threonine aldolase" evidence="4">
    <location>
        <begin position="1"/>
        <end position="141"/>
    </location>
</feature>
<organism evidence="5">
    <name type="scientific">hydrothermal vent metagenome</name>
    <dbReference type="NCBI Taxonomy" id="652676"/>
    <lineage>
        <taxon>unclassified sequences</taxon>
        <taxon>metagenomes</taxon>
        <taxon>ecological metagenomes</taxon>
    </lineage>
</organism>
<dbReference type="GO" id="GO:0006567">
    <property type="term" value="P:L-threonine catabolic process"/>
    <property type="evidence" value="ECO:0007669"/>
    <property type="project" value="TreeGrafter"/>
</dbReference>
<sequence>GTVVPFDVLVAGSEAARSHGMRVHLDGARLWNAAIASGVDLAQWTGITDSVQVCFSKGLGAPVGSAVCGSKDFVEAARVVRHRLGGAMRQVGVLAAAVDVALDEWERIDGDHTLARELAVGLAQRFPMSVNPSPETNMVLLHEQGCSVPLKTIETALGEAGIRVGFISPTMLRFCTHRDVNSDDVRRVLGVVDMLVADLPTNR</sequence>
<keyword evidence="5" id="KW-0456">Lyase</keyword>
<gene>
    <name evidence="5" type="ORF">MNBD_ACTINO02-582</name>
</gene>
<dbReference type="EC" id="4.1.2.48" evidence="5"/>
<evidence type="ECO:0000256" key="2">
    <source>
        <dbReference type="ARBA" id="ARBA00006966"/>
    </source>
</evidence>
<dbReference type="PANTHER" id="PTHR48097">
    <property type="entry name" value="L-THREONINE ALDOLASE-RELATED"/>
    <property type="match status" value="1"/>
</dbReference>
<dbReference type="SUPFAM" id="SSF53383">
    <property type="entry name" value="PLP-dependent transferases"/>
    <property type="match status" value="1"/>
</dbReference>
<feature type="non-terminal residue" evidence="5">
    <location>
        <position position="1"/>
    </location>
</feature>
<proteinExistence type="inferred from homology"/>
<dbReference type="InterPro" id="IPR015424">
    <property type="entry name" value="PyrdxlP-dep_Trfase"/>
</dbReference>
<keyword evidence="3" id="KW-0663">Pyridoxal phosphate</keyword>
<dbReference type="InterPro" id="IPR015421">
    <property type="entry name" value="PyrdxlP-dep_Trfase_major"/>
</dbReference>
<dbReference type="EMBL" id="UOEK01000562">
    <property type="protein sequence ID" value="VAW09366.1"/>
    <property type="molecule type" value="Genomic_DNA"/>
</dbReference>
<dbReference type="PANTHER" id="PTHR48097:SF9">
    <property type="entry name" value="L-THREONINE ALDOLASE"/>
    <property type="match status" value="1"/>
</dbReference>
<evidence type="ECO:0000256" key="3">
    <source>
        <dbReference type="ARBA" id="ARBA00022898"/>
    </source>
</evidence>
<dbReference type="InterPro" id="IPR015422">
    <property type="entry name" value="PyrdxlP-dep_Trfase_small"/>
</dbReference>
<dbReference type="GO" id="GO:0008732">
    <property type="term" value="F:L-allo-threonine aldolase activity"/>
    <property type="evidence" value="ECO:0007669"/>
    <property type="project" value="TreeGrafter"/>
</dbReference>
<name>A0A3B0TQM8_9ZZZZ</name>
<dbReference type="InterPro" id="IPR001597">
    <property type="entry name" value="ArAA_b-elim_lyase/Thr_aldolase"/>
</dbReference>
<evidence type="ECO:0000256" key="1">
    <source>
        <dbReference type="ARBA" id="ARBA00001933"/>
    </source>
</evidence>
<accession>A0A3B0TQM8</accession>
<comment type="similarity">
    <text evidence="2">Belongs to the threonine aldolase family.</text>
</comment>
<evidence type="ECO:0000259" key="4">
    <source>
        <dbReference type="Pfam" id="PF01212"/>
    </source>
</evidence>
<dbReference type="Gene3D" id="3.40.640.10">
    <property type="entry name" value="Type I PLP-dependent aspartate aminotransferase-like (Major domain)"/>
    <property type="match status" value="1"/>
</dbReference>
<dbReference type="GO" id="GO:0005829">
    <property type="term" value="C:cytosol"/>
    <property type="evidence" value="ECO:0007669"/>
    <property type="project" value="TreeGrafter"/>
</dbReference>
<reference evidence="5" key="1">
    <citation type="submission" date="2018-06" db="EMBL/GenBank/DDBJ databases">
        <authorList>
            <person name="Zhirakovskaya E."/>
        </authorList>
    </citation>
    <scope>NUCLEOTIDE SEQUENCE</scope>
</reference>
<evidence type="ECO:0000313" key="5">
    <source>
        <dbReference type="EMBL" id="VAW09366.1"/>
    </source>
</evidence>
<dbReference type="AlphaFoldDB" id="A0A3B0TQM8"/>
<dbReference type="GO" id="GO:0006545">
    <property type="term" value="P:glycine biosynthetic process"/>
    <property type="evidence" value="ECO:0007669"/>
    <property type="project" value="TreeGrafter"/>
</dbReference>
<protein>
    <submittedName>
        <fullName evidence="5">Low-specificity L-threonine aldolase</fullName>
        <ecNumber evidence="5">4.1.2.48</ecNumber>
    </submittedName>
</protein>
<comment type="cofactor">
    <cofactor evidence="1">
        <name>pyridoxal 5'-phosphate</name>
        <dbReference type="ChEBI" id="CHEBI:597326"/>
    </cofactor>
</comment>
<dbReference type="Pfam" id="PF01212">
    <property type="entry name" value="Beta_elim_lyase"/>
    <property type="match status" value="1"/>
</dbReference>
<dbReference type="Gene3D" id="3.90.1150.10">
    <property type="entry name" value="Aspartate Aminotransferase, domain 1"/>
    <property type="match status" value="1"/>
</dbReference>